<dbReference type="PANTHER" id="PTHR34219:SF3">
    <property type="entry name" value="BLL7967 PROTEIN"/>
    <property type="match status" value="1"/>
</dbReference>
<evidence type="ECO:0000313" key="2">
    <source>
        <dbReference type="Proteomes" id="UP000193427"/>
    </source>
</evidence>
<dbReference type="PANTHER" id="PTHR34219">
    <property type="entry name" value="IRON-REGULATED INNER MEMBRANE PROTEIN-RELATED"/>
    <property type="match status" value="1"/>
</dbReference>
<proteinExistence type="predicted"/>
<organism evidence="1 2">
    <name type="scientific">Piscinibacter gummiphilus</name>
    <dbReference type="NCBI Taxonomy" id="946333"/>
    <lineage>
        <taxon>Bacteria</taxon>
        <taxon>Pseudomonadati</taxon>
        <taxon>Pseudomonadota</taxon>
        <taxon>Betaproteobacteria</taxon>
        <taxon>Burkholderiales</taxon>
        <taxon>Sphaerotilaceae</taxon>
        <taxon>Piscinibacter</taxon>
    </lineage>
</organism>
<dbReference type="EMBL" id="CP015118">
    <property type="protein sequence ID" value="ARN18657.1"/>
    <property type="molecule type" value="Genomic_DNA"/>
</dbReference>
<keyword evidence="2" id="KW-1185">Reference proteome</keyword>
<evidence type="ECO:0000313" key="1">
    <source>
        <dbReference type="EMBL" id="ARN18657.1"/>
    </source>
</evidence>
<protein>
    <submittedName>
        <fullName evidence="1">Uncharacterized protein</fullName>
    </submittedName>
</protein>
<gene>
    <name evidence="1" type="ORF">A4W93_01270</name>
</gene>
<sequence length="397" mass="43950">MNARRLKTWAWIHKWSSLVCTVFMLLLCLTGLPLIFHHEIGHLLGTEIEAAPMPADTPKANLDEVLQAARAFFPGKVPLFGAREEEEGNLWFFTFGDSVTDEKPRNVAVDARTAQVVRENEFTGGFMWVMFKLHVDLFAGLPGKLFLGLMGLLLLVAIVSGVVLYAPFMRKLGFGDVRRDRSVRVKWLDLHNLLGIVTLVWALVVGATGMINTWADLMIKYWQFTELAHILEPYKGKTAPAALGSFDAAVKGASAAHPGMRIDFVAFPGTQFSSPFHYAVFLRGNEPLTSRLLTPVLMDAVTTQHHQSVDLPWYLKALLVSQPLHFGDYGGVPMKILWALLDLATIVVLGSGLYLWWARRGRPQELARELAEVATAAPQPVPSASPLTEPARASQDT</sequence>
<dbReference type="Proteomes" id="UP000193427">
    <property type="component" value="Chromosome"/>
</dbReference>
<dbReference type="AlphaFoldDB" id="A0A1W6L351"/>
<accession>A0A1W6L351</accession>
<dbReference type="KEGG" id="rgu:A4W93_01270"/>
<reference evidence="1 2" key="1">
    <citation type="submission" date="2016-04" db="EMBL/GenBank/DDBJ databases">
        <title>Complete genome sequence of natural rubber-degrading, novel Gram-negative bacterium, Rhizobacter gummiphilus strain NS21.</title>
        <authorList>
            <person name="Tabata M."/>
            <person name="Kasai D."/>
            <person name="Fukuda M."/>
        </authorList>
    </citation>
    <scope>NUCLEOTIDE SEQUENCE [LARGE SCALE GENOMIC DNA]</scope>
    <source>
        <strain evidence="1 2">NS21</strain>
    </source>
</reference>
<dbReference type="InterPro" id="IPR005625">
    <property type="entry name" value="PepSY-ass_TM"/>
</dbReference>
<name>A0A1W6L351_9BURK</name>
<dbReference type="OrthoDB" id="9776609at2"/>
<dbReference type="Pfam" id="PF03929">
    <property type="entry name" value="PepSY_TM"/>
    <property type="match status" value="1"/>
</dbReference>
<dbReference type="STRING" id="946333.A4W93_01270"/>
<dbReference type="RefSeq" id="WP_085748887.1">
    <property type="nucleotide sequence ID" value="NZ_BSPR01000010.1"/>
</dbReference>